<evidence type="ECO:0000313" key="1">
    <source>
        <dbReference type="EMBL" id="EAS44929.1"/>
    </source>
</evidence>
<accession>Q1Z929</accession>
<dbReference type="Proteomes" id="UP000003789">
    <property type="component" value="Unassembled WGS sequence"/>
</dbReference>
<proteinExistence type="predicted"/>
<sequence>MNTDDNVALLFHSTMTTENEIFDFENGHIGYITVN</sequence>
<dbReference type="AlphaFoldDB" id="Q1Z929"/>
<dbReference type="EMBL" id="AAPH01000002">
    <property type="protein sequence ID" value="EAS44929.1"/>
    <property type="molecule type" value="Genomic_DNA"/>
</dbReference>
<dbReference type="HOGENOM" id="CLU_3366450_0_0_6"/>
<comment type="caution">
    <text evidence="1">The sequence shown here is derived from an EMBL/GenBank/DDBJ whole genome shotgun (WGS) entry which is preliminary data.</text>
</comment>
<reference evidence="1 2" key="1">
    <citation type="submission" date="2006-03" db="EMBL/GenBank/DDBJ databases">
        <authorList>
            <person name="Bartlett D.H."/>
            <person name="Valle G."/>
            <person name="Lauro F.M."/>
            <person name="Vezzi A."/>
            <person name="Simonato F."/>
            <person name="Eloe E."/>
            <person name="Vitulo N."/>
            <person name="Stratton T.K."/>
            <person name="D'angelo M."/>
            <person name="Ferriera S."/>
            <person name="Johnson J."/>
            <person name="Kravitz S."/>
            <person name="Beeson K."/>
            <person name="Sutton G."/>
            <person name="Rogers Y."/>
            <person name="Friedman R."/>
            <person name="Frazier M."/>
            <person name="Venter J.C."/>
        </authorList>
    </citation>
    <scope>NUCLEOTIDE SEQUENCE [LARGE SCALE GENOMIC DNA]</scope>
    <source>
        <strain evidence="1 2">3TCK</strain>
    </source>
</reference>
<name>Q1Z929_9GAMM</name>
<organism evidence="1 2">
    <name type="scientific">Photobacterium profundum 3TCK</name>
    <dbReference type="NCBI Taxonomy" id="314280"/>
    <lineage>
        <taxon>Bacteria</taxon>
        <taxon>Pseudomonadati</taxon>
        <taxon>Pseudomonadota</taxon>
        <taxon>Gammaproteobacteria</taxon>
        <taxon>Vibrionales</taxon>
        <taxon>Vibrionaceae</taxon>
        <taxon>Photobacterium</taxon>
    </lineage>
</organism>
<gene>
    <name evidence="1" type="ORF">P3TCK_20635</name>
</gene>
<protein>
    <submittedName>
        <fullName evidence="1">Uncharacterized protein</fullName>
    </submittedName>
</protein>
<evidence type="ECO:0000313" key="2">
    <source>
        <dbReference type="Proteomes" id="UP000003789"/>
    </source>
</evidence>